<dbReference type="RefSeq" id="WP_316017152.1">
    <property type="nucleotide sequence ID" value="NZ_JAWDID010000005.1"/>
</dbReference>
<dbReference type="Gene3D" id="3.90.1590.10">
    <property type="entry name" value="glutathione-dependent formaldehyde- activating enzyme (gfa)"/>
    <property type="match status" value="1"/>
</dbReference>
<organism evidence="6 7">
    <name type="scientific">Bosea rubneri</name>
    <dbReference type="NCBI Taxonomy" id="3075434"/>
    <lineage>
        <taxon>Bacteria</taxon>
        <taxon>Pseudomonadati</taxon>
        <taxon>Pseudomonadota</taxon>
        <taxon>Alphaproteobacteria</taxon>
        <taxon>Hyphomicrobiales</taxon>
        <taxon>Boseaceae</taxon>
        <taxon>Bosea</taxon>
    </lineage>
</organism>
<comment type="similarity">
    <text evidence="1">Belongs to the Gfa family.</text>
</comment>
<dbReference type="EMBL" id="JAWDID010000005">
    <property type="protein sequence ID" value="MDU0339239.1"/>
    <property type="molecule type" value="Genomic_DNA"/>
</dbReference>
<dbReference type="Pfam" id="PF04828">
    <property type="entry name" value="GFA"/>
    <property type="match status" value="1"/>
</dbReference>
<evidence type="ECO:0000256" key="2">
    <source>
        <dbReference type="ARBA" id="ARBA00022723"/>
    </source>
</evidence>
<evidence type="ECO:0000256" key="4">
    <source>
        <dbReference type="ARBA" id="ARBA00023239"/>
    </source>
</evidence>
<name>A0ABU3S379_9HYPH</name>
<keyword evidence="2" id="KW-0479">Metal-binding</keyword>
<keyword evidence="4" id="KW-0456">Lyase</keyword>
<dbReference type="PANTHER" id="PTHR33337">
    <property type="entry name" value="GFA DOMAIN-CONTAINING PROTEIN"/>
    <property type="match status" value="1"/>
</dbReference>
<gene>
    <name evidence="6" type="ORF">RKE40_05085</name>
</gene>
<feature type="domain" description="CENP-V/GFA" evidence="5">
    <location>
        <begin position="8"/>
        <end position="118"/>
    </location>
</feature>
<evidence type="ECO:0000259" key="5">
    <source>
        <dbReference type="PROSITE" id="PS51891"/>
    </source>
</evidence>
<evidence type="ECO:0000313" key="7">
    <source>
        <dbReference type="Proteomes" id="UP001254257"/>
    </source>
</evidence>
<dbReference type="PROSITE" id="PS51891">
    <property type="entry name" value="CENP_V_GFA"/>
    <property type="match status" value="1"/>
</dbReference>
<dbReference type="InterPro" id="IPR006913">
    <property type="entry name" value="CENP-V/GFA"/>
</dbReference>
<protein>
    <submittedName>
        <fullName evidence="6">GFA family protein</fullName>
    </submittedName>
</protein>
<sequence length="129" mass="14193">MKTPVQQRHAHCSCGALSLICAGDPVSVSLCHCRECQLRTGSTYGIAAFFPRENVRIQGRTAAYRRQADSGYAVTQHFCPGCGSTVFWEPARKPDMIAVAVGAFADPDFPAPGKQVYTEHRHRWVTVPE</sequence>
<keyword evidence="3" id="KW-0862">Zinc</keyword>
<evidence type="ECO:0000313" key="6">
    <source>
        <dbReference type="EMBL" id="MDU0339239.1"/>
    </source>
</evidence>
<dbReference type="Proteomes" id="UP001254257">
    <property type="component" value="Unassembled WGS sequence"/>
</dbReference>
<reference evidence="6 7" key="1">
    <citation type="submission" date="2023-09" db="EMBL/GenBank/DDBJ databases">
        <title>Whole genome shotgun sequencing (WGS) of Bosea sp. ZW T0_25, isolated from stored onions (Allium cepa).</title>
        <authorList>
            <person name="Stoll D.A."/>
            <person name="Huch M."/>
        </authorList>
    </citation>
    <scope>NUCLEOTIDE SEQUENCE [LARGE SCALE GENOMIC DNA]</scope>
    <source>
        <strain evidence="6 7">ZW T0_25</strain>
    </source>
</reference>
<dbReference type="PANTHER" id="PTHR33337:SF40">
    <property type="entry name" value="CENP-V_GFA DOMAIN-CONTAINING PROTEIN-RELATED"/>
    <property type="match status" value="1"/>
</dbReference>
<dbReference type="SUPFAM" id="SSF51316">
    <property type="entry name" value="Mss4-like"/>
    <property type="match status" value="1"/>
</dbReference>
<accession>A0ABU3S379</accession>
<evidence type="ECO:0000256" key="1">
    <source>
        <dbReference type="ARBA" id="ARBA00005495"/>
    </source>
</evidence>
<keyword evidence="7" id="KW-1185">Reference proteome</keyword>
<proteinExistence type="inferred from homology"/>
<dbReference type="InterPro" id="IPR011057">
    <property type="entry name" value="Mss4-like_sf"/>
</dbReference>
<comment type="caution">
    <text evidence="6">The sequence shown here is derived from an EMBL/GenBank/DDBJ whole genome shotgun (WGS) entry which is preliminary data.</text>
</comment>
<evidence type="ECO:0000256" key="3">
    <source>
        <dbReference type="ARBA" id="ARBA00022833"/>
    </source>
</evidence>